<comment type="caution">
    <text evidence="1">The sequence shown here is derived from an EMBL/GenBank/DDBJ whole genome shotgun (WGS) entry which is preliminary data.</text>
</comment>
<dbReference type="EMBL" id="LGSZ01000037">
    <property type="protein sequence ID" value="KPH80804.1"/>
    <property type="molecule type" value="Genomic_DNA"/>
</dbReference>
<evidence type="ECO:0008006" key="3">
    <source>
        <dbReference type="Google" id="ProtNLM"/>
    </source>
</evidence>
<reference evidence="1 2" key="1">
    <citation type="submission" date="2015-07" db="EMBL/GenBank/DDBJ databases">
        <title>Whole genome sequencing of Bosea vaviloviae isolated from cave pool.</title>
        <authorList>
            <person name="Tan N.E.H."/>
            <person name="Lee Y.P."/>
            <person name="Gan H.M."/>
            <person name="Barton H."/>
            <person name="Savka M.A."/>
        </authorList>
    </citation>
    <scope>NUCLEOTIDE SEQUENCE [LARGE SCALE GENOMIC DNA]</scope>
    <source>
        <strain evidence="1 2">SD260</strain>
    </source>
</reference>
<proteinExistence type="predicted"/>
<gene>
    <name evidence="1" type="ORF">AE618_11285</name>
</gene>
<dbReference type="PATRIC" id="fig|1526658.3.peg.2566"/>
<dbReference type="OrthoDB" id="8156463at2"/>
<evidence type="ECO:0000313" key="1">
    <source>
        <dbReference type="EMBL" id="KPH80804.1"/>
    </source>
</evidence>
<sequence length="275" mass="29921">MKTNGNVTGSKPVEGDGFPPLLVIVLDGKGGVSKSVISGAVVFGFETLGEVMAKFDTDTTNSTLTAMYEDARLIDVHKADWSAPITYAISQIGNDGVSRMLLIDTGARDEAKIKERLPLIATKMAAVGGRLLVIRPITTSNFAQTNAIEFAMSTANTDIGVVFMRVVAQGRTEDDFDEWLALSARKAALAAGAVDTFISDLGVKHADNAVAYGLSFVDVAMGRFEKCGEDENRARKDFNPEIQGWFMDWLDDQTQRWLPAFHQALRNREKAKAKP</sequence>
<accession>A0A0N1F418</accession>
<dbReference type="AlphaFoldDB" id="A0A0N1F418"/>
<name>A0A0N1F418_9HYPH</name>
<evidence type="ECO:0000313" key="2">
    <source>
        <dbReference type="Proteomes" id="UP000037822"/>
    </source>
</evidence>
<protein>
    <recommendedName>
        <fullName evidence="3">CobQ/CobB/MinD/ParA nucleotide binding domain-containing protein</fullName>
    </recommendedName>
</protein>
<dbReference type="Proteomes" id="UP000037822">
    <property type="component" value="Unassembled WGS sequence"/>
</dbReference>
<dbReference type="InterPro" id="IPR027417">
    <property type="entry name" value="P-loop_NTPase"/>
</dbReference>
<keyword evidence="2" id="KW-1185">Reference proteome</keyword>
<dbReference type="RefSeq" id="WP_054209164.1">
    <property type="nucleotide sequence ID" value="NZ_LGSZ01000037.1"/>
</dbReference>
<dbReference type="Gene3D" id="3.40.50.300">
    <property type="entry name" value="P-loop containing nucleotide triphosphate hydrolases"/>
    <property type="match status" value="1"/>
</dbReference>
<organism evidence="1 2">
    <name type="scientific">Bosea vaviloviae</name>
    <dbReference type="NCBI Taxonomy" id="1526658"/>
    <lineage>
        <taxon>Bacteria</taxon>
        <taxon>Pseudomonadati</taxon>
        <taxon>Pseudomonadota</taxon>
        <taxon>Alphaproteobacteria</taxon>
        <taxon>Hyphomicrobiales</taxon>
        <taxon>Boseaceae</taxon>
        <taxon>Bosea</taxon>
    </lineage>
</organism>